<dbReference type="InterPro" id="IPR050834">
    <property type="entry name" value="Glycosyltransf_2"/>
</dbReference>
<protein>
    <submittedName>
        <fullName evidence="2">Glycosyltransferase</fullName>
    </submittedName>
</protein>
<evidence type="ECO:0000313" key="2">
    <source>
        <dbReference type="EMBL" id="UUC45322.1"/>
    </source>
</evidence>
<reference evidence="2" key="1">
    <citation type="submission" date="2022-07" db="EMBL/GenBank/DDBJ databases">
        <title>Isolation, identification, and degradation of a PFOSA degrading strain from sewage treatment plant.</title>
        <authorList>
            <person name="Zhang L."/>
            <person name="Huo Y."/>
        </authorList>
    </citation>
    <scope>NUCLEOTIDE SEQUENCE</scope>
    <source>
        <strain evidence="2">C1</strain>
    </source>
</reference>
<name>A0ABY5IT40_9FLAO</name>
<dbReference type="InterPro" id="IPR029044">
    <property type="entry name" value="Nucleotide-diphossugar_trans"/>
</dbReference>
<dbReference type="CDD" id="cd00761">
    <property type="entry name" value="Glyco_tranf_GTA_type"/>
    <property type="match status" value="1"/>
</dbReference>
<keyword evidence="3" id="KW-1185">Reference proteome</keyword>
<gene>
    <name evidence="2" type="ORF">NOX80_17065</name>
</gene>
<proteinExistence type="predicted"/>
<dbReference type="Pfam" id="PF00535">
    <property type="entry name" value="Glycos_transf_2"/>
    <property type="match status" value="1"/>
</dbReference>
<dbReference type="EMBL" id="CP101751">
    <property type="protein sequence ID" value="UUC45322.1"/>
    <property type="molecule type" value="Genomic_DNA"/>
</dbReference>
<dbReference type="InterPro" id="IPR001173">
    <property type="entry name" value="Glyco_trans_2-like"/>
</dbReference>
<dbReference type="SUPFAM" id="SSF53448">
    <property type="entry name" value="Nucleotide-diphospho-sugar transferases"/>
    <property type="match status" value="1"/>
</dbReference>
<organism evidence="2 3">
    <name type="scientific">Flavobacterium cerinum</name>
    <dbReference type="NCBI Taxonomy" id="2502784"/>
    <lineage>
        <taxon>Bacteria</taxon>
        <taxon>Pseudomonadati</taxon>
        <taxon>Bacteroidota</taxon>
        <taxon>Flavobacteriia</taxon>
        <taxon>Flavobacteriales</taxon>
        <taxon>Flavobacteriaceae</taxon>
        <taxon>Flavobacterium</taxon>
    </lineage>
</organism>
<sequence>MSQPILSVVMPVYNAEKYLQETIDSILNQDFTDFQLIILNDKSTDNSKAIIEKNAASDSRIVFVDKVENVGPARLRNEGFSLSTGEFIALMDADDISKPNRFTKQLEFLRTHPEIGVCGTFYTLFKPDGKRKLISLPTEHIDIKTDFLFYNPIGNPTIMLRKAALKDFRFDNDFVPIEDYELWDRISAFTVLANLPESLLDYRWHNTNISQTKIDNVNRSLRNIRLAQLQFHFGIAANDSNIEGYLNALDFKRGLSAEAVMNTVKAAQKLIEISRASGTLNQKILEKQVNQIAVRTIRKSKEFNKTLLKYLRNEGKPVFQKVRWFDRLLIMLKAL</sequence>
<evidence type="ECO:0000313" key="3">
    <source>
        <dbReference type="Proteomes" id="UP001059844"/>
    </source>
</evidence>
<dbReference type="Gene3D" id="3.90.550.10">
    <property type="entry name" value="Spore Coat Polysaccharide Biosynthesis Protein SpsA, Chain A"/>
    <property type="match status" value="1"/>
</dbReference>
<evidence type="ECO:0000259" key="1">
    <source>
        <dbReference type="Pfam" id="PF00535"/>
    </source>
</evidence>
<dbReference type="RefSeq" id="WP_256551019.1">
    <property type="nucleotide sequence ID" value="NZ_CP101751.1"/>
</dbReference>
<dbReference type="Proteomes" id="UP001059844">
    <property type="component" value="Chromosome"/>
</dbReference>
<dbReference type="PANTHER" id="PTHR43685">
    <property type="entry name" value="GLYCOSYLTRANSFERASE"/>
    <property type="match status" value="1"/>
</dbReference>
<dbReference type="PANTHER" id="PTHR43685:SF10">
    <property type="entry name" value="LACTO-N-NEOTETRAOSE BIOSYNTHESIS GLYCOSYL TRANSFERASE LGTA"/>
    <property type="match status" value="1"/>
</dbReference>
<accession>A0ABY5IT40</accession>
<feature type="domain" description="Glycosyltransferase 2-like" evidence="1">
    <location>
        <begin position="7"/>
        <end position="140"/>
    </location>
</feature>